<dbReference type="Pfam" id="PF16916">
    <property type="entry name" value="ZT_dimer"/>
    <property type="match status" value="1"/>
</dbReference>
<evidence type="ECO:0000256" key="5">
    <source>
        <dbReference type="ARBA" id="ARBA00022989"/>
    </source>
</evidence>
<dbReference type="OrthoDB" id="9806522at2"/>
<organism evidence="10 11">
    <name type="scientific">Labilibaculum filiforme</name>
    <dbReference type="NCBI Taxonomy" id="1940526"/>
    <lineage>
        <taxon>Bacteria</taxon>
        <taxon>Pseudomonadati</taxon>
        <taxon>Bacteroidota</taxon>
        <taxon>Bacteroidia</taxon>
        <taxon>Marinilabiliales</taxon>
        <taxon>Marinifilaceae</taxon>
        <taxon>Labilibaculum</taxon>
    </lineage>
</organism>
<dbReference type="InterPro" id="IPR058533">
    <property type="entry name" value="Cation_efflux_TM"/>
</dbReference>
<reference evidence="10 11" key="1">
    <citation type="journal article" date="2017" name="Front. Microbiol.">
        <title>Labilibaculum manganireducens gen. nov., sp. nov. and Labilibaculum filiforme sp. nov., Novel Bacteroidetes Isolated from Subsurface Sediments of the Baltic Sea.</title>
        <authorList>
            <person name="Vandieken V."/>
            <person name="Marshall I.P."/>
            <person name="Niemann H."/>
            <person name="Engelen B."/>
            <person name="Cypionka H."/>
        </authorList>
    </citation>
    <scope>NUCLEOTIDE SEQUENCE [LARGE SCALE GENOMIC DNA]</scope>
    <source>
        <strain evidence="10 11">59.16B</strain>
    </source>
</reference>
<dbReference type="FunFam" id="1.20.1510.10:FF:000006">
    <property type="entry name" value="Divalent cation efflux transporter"/>
    <property type="match status" value="1"/>
</dbReference>
<dbReference type="PANTHER" id="PTHR43840:SF15">
    <property type="entry name" value="MITOCHONDRIAL METAL TRANSPORTER 1-RELATED"/>
    <property type="match status" value="1"/>
</dbReference>
<evidence type="ECO:0000256" key="3">
    <source>
        <dbReference type="ARBA" id="ARBA00022448"/>
    </source>
</evidence>
<feature type="domain" description="Cation efflux protein transmembrane" evidence="8">
    <location>
        <begin position="19"/>
        <end position="210"/>
    </location>
</feature>
<dbReference type="GO" id="GO:0016020">
    <property type="term" value="C:membrane"/>
    <property type="evidence" value="ECO:0007669"/>
    <property type="project" value="UniProtKB-SubCell"/>
</dbReference>
<dbReference type="SUPFAM" id="SSF160240">
    <property type="entry name" value="Cation efflux protein cytoplasmic domain-like"/>
    <property type="match status" value="1"/>
</dbReference>
<dbReference type="Pfam" id="PF01545">
    <property type="entry name" value="Cation_efflux"/>
    <property type="match status" value="1"/>
</dbReference>
<feature type="transmembrane region" description="Helical" evidence="7">
    <location>
        <begin position="12"/>
        <end position="35"/>
    </location>
</feature>
<evidence type="ECO:0000259" key="8">
    <source>
        <dbReference type="Pfam" id="PF01545"/>
    </source>
</evidence>
<keyword evidence="4 7" id="KW-0812">Transmembrane</keyword>
<dbReference type="GO" id="GO:0008324">
    <property type="term" value="F:monoatomic cation transmembrane transporter activity"/>
    <property type="evidence" value="ECO:0007669"/>
    <property type="project" value="InterPro"/>
</dbReference>
<keyword evidence="6 7" id="KW-0472">Membrane</keyword>
<feature type="transmembrane region" description="Helical" evidence="7">
    <location>
        <begin position="116"/>
        <end position="142"/>
    </location>
</feature>
<proteinExistence type="inferred from homology"/>
<dbReference type="PANTHER" id="PTHR43840">
    <property type="entry name" value="MITOCHONDRIAL METAL TRANSPORTER 1-RELATED"/>
    <property type="match status" value="1"/>
</dbReference>
<evidence type="ECO:0000256" key="2">
    <source>
        <dbReference type="ARBA" id="ARBA00008114"/>
    </source>
</evidence>
<evidence type="ECO:0000256" key="4">
    <source>
        <dbReference type="ARBA" id="ARBA00022692"/>
    </source>
</evidence>
<evidence type="ECO:0000313" key="10">
    <source>
        <dbReference type="EMBL" id="PKQ65204.1"/>
    </source>
</evidence>
<dbReference type="InterPro" id="IPR036837">
    <property type="entry name" value="Cation_efflux_CTD_sf"/>
</dbReference>
<comment type="subcellular location">
    <subcellularLocation>
        <location evidence="1">Membrane</location>
        <topology evidence="1">Multi-pass membrane protein</topology>
    </subcellularLocation>
</comment>
<dbReference type="Gene3D" id="1.20.1510.10">
    <property type="entry name" value="Cation efflux protein transmembrane domain"/>
    <property type="match status" value="1"/>
</dbReference>
<feature type="domain" description="Cation efflux protein cytoplasmic" evidence="9">
    <location>
        <begin position="214"/>
        <end position="291"/>
    </location>
</feature>
<dbReference type="InterPro" id="IPR027469">
    <property type="entry name" value="Cation_efflux_TMD_sf"/>
</dbReference>
<dbReference type="SUPFAM" id="SSF161111">
    <property type="entry name" value="Cation efflux protein transmembrane domain-like"/>
    <property type="match status" value="1"/>
</dbReference>
<accession>A0A2N3I4G9</accession>
<gene>
    <name evidence="10" type="ORF">BZG02_04390</name>
</gene>
<keyword evidence="5 7" id="KW-1133">Transmembrane helix</keyword>
<protein>
    <submittedName>
        <fullName evidence="10">Cation transporter</fullName>
    </submittedName>
</protein>
<feature type="transmembrane region" description="Helical" evidence="7">
    <location>
        <begin position="85"/>
        <end position="104"/>
    </location>
</feature>
<evidence type="ECO:0000256" key="7">
    <source>
        <dbReference type="SAM" id="Phobius"/>
    </source>
</evidence>
<keyword evidence="11" id="KW-1185">Reference proteome</keyword>
<feature type="transmembrane region" description="Helical" evidence="7">
    <location>
        <begin position="163"/>
        <end position="180"/>
    </location>
</feature>
<dbReference type="RefSeq" id="WP_101260300.1">
    <property type="nucleotide sequence ID" value="NZ_MVDD01000002.1"/>
</dbReference>
<evidence type="ECO:0000313" key="11">
    <source>
        <dbReference type="Proteomes" id="UP000233535"/>
    </source>
</evidence>
<sequence length="293" mass="32407">MKNSKFKLDKSNWASVEGWLSIIGNILLFGLKYWAGIATGSIAIIADAWHTLSDSLSSVIVIVGAKISKKPADDDHPFGHGRADLISAFIIGILLLFVAFDFIIESYQTLKNQESSQFGSIAVIVMIVSVVLKELLAQFAYYGAKKTNSKVLKADAWHHRSDAISSLVILAGIFLGPYFWWIDGALGMIVAIMIGYAAYEIVSDSIHSLLGESPSDTVIKELKQTIEEVNPNNLKPHHFHLHVYGDHTELTFHIMLPPDMPLKNAHDIATVLEVAIQEKFGYMSTIHVEPHLN</sequence>
<comment type="similarity">
    <text evidence="2">Belongs to the cation diffusion facilitator (CDF) transporter (TC 2.A.4) family.</text>
</comment>
<dbReference type="NCBIfam" id="TIGR01297">
    <property type="entry name" value="CDF"/>
    <property type="match status" value="1"/>
</dbReference>
<comment type="caution">
    <text evidence="10">The sequence shown here is derived from an EMBL/GenBank/DDBJ whole genome shotgun (WGS) entry which is preliminary data.</text>
</comment>
<dbReference type="InterPro" id="IPR050291">
    <property type="entry name" value="CDF_Transporter"/>
</dbReference>
<evidence type="ECO:0000256" key="1">
    <source>
        <dbReference type="ARBA" id="ARBA00004141"/>
    </source>
</evidence>
<name>A0A2N3I4G9_9BACT</name>
<dbReference type="InterPro" id="IPR027470">
    <property type="entry name" value="Cation_efflux_CTD"/>
</dbReference>
<evidence type="ECO:0000259" key="9">
    <source>
        <dbReference type="Pfam" id="PF16916"/>
    </source>
</evidence>
<keyword evidence="3" id="KW-0813">Transport</keyword>
<dbReference type="AlphaFoldDB" id="A0A2N3I4G9"/>
<evidence type="ECO:0000256" key="6">
    <source>
        <dbReference type="ARBA" id="ARBA00023136"/>
    </source>
</evidence>
<dbReference type="InterPro" id="IPR002524">
    <property type="entry name" value="Cation_efflux"/>
</dbReference>
<dbReference type="Gene3D" id="3.30.70.1350">
    <property type="entry name" value="Cation efflux protein, cytoplasmic domain"/>
    <property type="match status" value="1"/>
</dbReference>
<dbReference type="EMBL" id="MVDD01000002">
    <property type="protein sequence ID" value="PKQ65204.1"/>
    <property type="molecule type" value="Genomic_DNA"/>
</dbReference>
<dbReference type="Proteomes" id="UP000233535">
    <property type="component" value="Unassembled WGS sequence"/>
</dbReference>